<dbReference type="InterPro" id="IPR034690">
    <property type="entry name" value="Endolysin_T4_type"/>
</dbReference>
<keyword evidence="4 7" id="KW-0378">Hydrolase</keyword>
<protein>
    <recommendedName>
        <fullName evidence="7">Lysozyme</fullName>
        <ecNumber evidence="7">3.2.1.17</ecNumber>
    </recommendedName>
</protein>
<dbReference type="Pfam" id="PF00959">
    <property type="entry name" value="Phage_lysozyme"/>
    <property type="match status" value="1"/>
</dbReference>
<dbReference type="EC" id="3.2.1.17" evidence="7"/>
<evidence type="ECO:0000256" key="7">
    <source>
        <dbReference type="RuleBase" id="RU003788"/>
    </source>
</evidence>
<evidence type="ECO:0000256" key="4">
    <source>
        <dbReference type="ARBA" id="ARBA00022801"/>
    </source>
</evidence>
<dbReference type="PANTHER" id="PTHR38107:SF4">
    <property type="entry name" value="LYSOZYME"/>
    <property type="match status" value="1"/>
</dbReference>
<dbReference type="SUPFAM" id="SSF53955">
    <property type="entry name" value="Lysozyme-like"/>
    <property type="match status" value="1"/>
</dbReference>
<evidence type="ECO:0000256" key="6">
    <source>
        <dbReference type="ARBA" id="ARBA00023295"/>
    </source>
</evidence>
<evidence type="ECO:0000313" key="9">
    <source>
        <dbReference type="EMBL" id="TKJ82677.1"/>
    </source>
</evidence>
<keyword evidence="6 7" id="KW-0326">Glycosidase</keyword>
<evidence type="ECO:0000313" key="10">
    <source>
        <dbReference type="Proteomes" id="UP000306393"/>
    </source>
</evidence>
<dbReference type="PANTHER" id="PTHR38107">
    <property type="match status" value="1"/>
</dbReference>
<dbReference type="AlphaFoldDB" id="A0A4V5U7J5"/>
<accession>A0A4V5U7J5</accession>
<comment type="caution">
    <text evidence="9">The sequence shown here is derived from an EMBL/GenBank/DDBJ whole genome shotgun (WGS) entry which is preliminary data.</text>
</comment>
<dbReference type="HAMAP" id="MF_04110">
    <property type="entry name" value="ENDOLYSIN_T4"/>
    <property type="match status" value="1"/>
</dbReference>
<evidence type="ECO:0000313" key="11">
    <source>
        <dbReference type="Proteomes" id="UP000661012"/>
    </source>
</evidence>
<dbReference type="InterPro" id="IPR002196">
    <property type="entry name" value="Glyco_hydro_24"/>
</dbReference>
<dbReference type="GO" id="GO:0042742">
    <property type="term" value="P:defense response to bacterium"/>
    <property type="evidence" value="ECO:0007669"/>
    <property type="project" value="UniProtKB-KW"/>
</dbReference>
<dbReference type="EMBL" id="JACYNN010000033">
    <property type="protein sequence ID" value="MBD8109098.1"/>
    <property type="molecule type" value="Genomic_DNA"/>
</dbReference>
<proteinExistence type="inferred from homology"/>
<organism evidence="9 10">
    <name type="scientific">Erwinia persicina</name>
    <dbReference type="NCBI Taxonomy" id="55211"/>
    <lineage>
        <taxon>Bacteria</taxon>
        <taxon>Pseudomonadati</taxon>
        <taxon>Pseudomonadota</taxon>
        <taxon>Gammaproteobacteria</taxon>
        <taxon>Enterobacterales</taxon>
        <taxon>Erwiniaceae</taxon>
        <taxon>Erwinia</taxon>
    </lineage>
</organism>
<reference evidence="9 10" key="1">
    <citation type="journal article" date="2019" name="Sci. Rep.">
        <title>Differences in resource use lead to coexistence of seed-transmitted microbial populations.</title>
        <authorList>
            <person name="Torres-Cortes G."/>
            <person name="Garcia B.J."/>
            <person name="Compant S."/>
            <person name="Rezki S."/>
            <person name="Jones P."/>
            <person name="Preveaux A."/>
            <person name="Briand M."/>
            <person name="Roulet A."/>
            <person name="Bouchez O."/>
            <person name="Jacobson D."/>
            <person name="Barret M."/>
        </authorList>
    </citation>
    <scope>NUCLEOTIDE SEQUENCE [LARGE SCALE GENOMIC DNA]</scope>
    <source>
        <strain evidence="9 10">CFBP13511</strain>
    </source>
</reference>
<dbReference type="InterPro" id="IPR033907">
    <property type="entry name" value="Endolysin_autolysin"/>
</dbReference>
<sequence length="143" mass="15804">MKTGEKGLELIKHFEGLRLRAYQCSAHVWTIGYGHTAGVLPGDEISTEQADDFLKQDIAESERSVGRYVTVPLRQCQFDALVSFTFNLGSGNLRTSTLLKKLNNGDYAGAAGEFLRWVNAGGKRLPGLVLRREAEKALFEEQG</sequence>
<comment type="similarity">
    <text evidence="7">Belongs to the glycosyl hydrolase 24 family.</text>
</comment>
<evidence type="ECO:0000256" key="1">
    <source>
        <dbReference type="ARBA" id="ARBA00000632"/>
    </source>
</evidence>
<dbReference type="InterPro" id="IPR023346">
    <property type="entry name" value="Lysozyme-like_dom_sf"/>
</dbReference>
<dbReference type="Proteomes" id="UP000661012">
    <property type="component" value="Unassembled WGS sequence"/>
</dbReference>
<keyword evidence="5" id="KW-1035">Host cytoplasm</keyword>
<dbReference type="Proteomes" id="UP000306393">
    <property type="component" value="Unassembled WGS sequence"/>
</dbReference>
<dbReference type="GO" id="GO:0016998">
    <property type="term" value="P:cell wall macromolecule catabolic process"/>
    <property type="evidence" value="ECO:0007669"/>
    <property type="project" value="InterPro"/>
</dbReference>
<dbReference type="InterPro" id="IPR023347">
    <property type="entry name" value="Lysozyme_dom_sf"/>
</dbReference>
<dbReference type="CDD" id="cd00737">
    <property type="entry name" value="lyz_endolysin_autolysin"/>
    <property type="match status" value="1"/>
</dbReference>
<dbReference type="EMBL" id="QGAC01000050">
    <property type="protein sequence ID" value="TKJ82677.1"/>
    <property type="molecule type" value="Genomic_DNA"/>
</dbReference>
<dbReference type="GO" id="GO:0009253">
    <property type="term" value="P:peptidoglycan catabolic process"/>
    <property type="evidence" value="ECO:0007669"/>
    <property type="project" value="InterPro"/>
</dbReference>
<keyword evidence="3 7" id="KW-0081">Bacteriolytic enzyme</keyword>
<dbReference type="InterPro" id="IPR051018">
    <property type="entry name" value="Bacteriophage_GH24"/>
</dbReference>
<dbReference type="GO" id="GO:0003796">
    <property type="term" value="F:lysozyme activity"/>
    <property type="evidence" value="ECO:0007669"/>
    <property type="project" value="UniProtKB-EC"/>
</dbReference>
<comment type="catalytic activity">
    <reaction evidence="1 7">
        <text>Hydrolysis of (1-&gt;4)-beta-linkages between N-acetylmuramic acid and N-acetyl-D-glucosamine residues in a peptidoglycan and between N-acetyl-D-glucosamine residues in chitodextrins.</text>
        <dbReference type="EC" id="3.2.1.17"/>
    </reaction>
</comment>
<gene>
    <name evidence="9" type="ORF">EpCFBP13511_23775</name>
    <name evidence="8" type="ORF">IFT93_22280</name>
</gene>
<evidence type="ECO:0000313" key="8">
    <source>
        <dbReference type="EMBL" id="MBD8109098.1"/>
    </source>
</evidence>
<dbReference type="GO" id="GO:0031640">
    <property type="term" value="P:killing of cells of another organism"/>
    <property type="evidence" value="ECO:0007669"/>
    <property type="project" value="UniProtKB-KW"/>
</dbReference>
<reference evidence="8 11" key="2">
    <citation type="journal article" date="2020" name="FEMS Microbiol. Ecol.">
        <title>Temporal dynamics of bacterial communities during seed development and maturation.</title>
        <authorList>
            <person name="Chesneau G."/>
            <person name="Torres-Cortes G."/>
            <person name="Briand M."/>
            <person name="Darrasse A."/>
            <person name="Preveaux A."/>
            <person name="Marais C."/>
            <person name="Jacques M.A."/>
            <person name="Shade A."/>
            <person name="Barret M."/>
        </authorList>
    </citation>
    <scope>NUCLEOTIDE SEQUENCE [LARGE SCALE GENOMIC DNA]</scope>
    <source>
        <strain evidence="8 11">CFBP13732</strain>
    </source>
</reference>
<evidence type="ECO:0000256" key="3">
    <source>
        <dbReference type="ARBA" id="ARBA00022638"/>
    </source>
</evidence>
<dbReference type="RefSeq" id="WP_137270229.1">
    <property type="nucleotide sequence ID" value="NZ_JACYMQ010000023.1"/>
</dbReference>
<evidence type="ECO:0000256" key="2">
    <source>
        <dbReference type="ARBA" id="ARBA00022529"/>
    </source>
</evidence>
<dbReference type="Gene3D" id="1.10.530.40">
    <property type="match status" value="1"/>
</dbReference>
<evidence type="ECO:0000256" key="5">
    <source>
        <dbReference type="ARBA" id="ARBA00023200"/>
    </source>
</evidence>
<keyword evidence="2 7" id="KW-0929">Antimicrobial</keyword>
<keyword evidence="11" id="KW-1185">Reference proteome</keyword>
<dbReference type="OrthoDB" id="8141296at2"/>
<name>A0A4V5U7J5_9GAMM</name>